<evidence type="ECO:0000256" key="4">
    <source>
        <dbReference type="ARBA" id="ARBA00023204"/>
    </source>
</evidence>
<dbReference type="InterPro" id="IPR013507">
    <property type="entry name" value="DNA_mismatch_S5_2-like"/>
</dbReference>
<evidence type="ECO:0000256" key="1">
    <source>
        <dbReference type="ARBA" id="ARBA00006082"/>
    </source>
</evidence>
<dbReference type="Gene3D" id="3.30.230.10">
    <property type="match status" value="1"/>
</dbReference>
<dbReference type="InterPro" id="IPR020667">
    <property type="entry name" value="DNA_mismatch_repair_MutL"/>
</dbReference>
<dbReference type="Pfam" id="PF08676">
    <property type="entry name" value="MutL_C"/>
    <property type="match status" value="1"/>
</dbReference>
<dbReference type="FunFam" id="3.30.565.10:FF:000003">
    <property type="entry name" value="DNA mismatch repair endonuclease MutL"/>
    <property type="match status" value="1"/>
</dbReference>
<dbReference type="InterPro" id="IPR014762">
    <property type="entry name" value="DNA_mismatch_repair_CS"/>
</dbReference>
<keyword evidence="8" id="KW-0255">Endonuclease</keyword>
<comment type="similarity">
    <text evidence="1 5">Belongs to the DNA mismatch repair MutL/HexB family.</text>
</comment>
<dbReference type="SMART" id="SM00853">
    <property type="entry name" value="MutL_C"/>
    <property type="match status" value="1"/>
</dbReference>
<dbReference type="SUPFAM" id="SSF118116">
    <property type="entry name" value="DNA mismatch repair protein MutL"/>
    <property type="match status" value="1"/>
</dbReference>
<dbReference type="PANTHER" id="PTHR10073:SF12">
    <property type="entry name" value="DNA MISMATCH REPAIR PROTEIN MLH1"/>
    <property type="match status" value="1"/>
</dbReference>
<evidence type="ECO:0000313" key="9">
    <source>
        <dbReference type="Proteomes" id="UP000244496"/>
    </source>
</evidence>
<dbReference type="InterPro" id="IPR042121">
    <property type="entry name" value="MutL_C_regsub"/>
</dbReference>
<evidence type="ECO:0000259" key="7">
    <source>
        <dbReference type="SMART" id="SM01340"/>
    </source>
</evidence>
<dbReference type="InterPro" id="IPR036890">
    <property type="entry name" value="HATPase_C_sf"/>
</dbReference>
<dbReference type="SMART" id="SM01340">
    <property type="entry name" value="DNA_mis_repair"/>
    <property type="match status" value="1"/>
</dbReference>
<dbReference type="EMBL" id="CP028918">
    <property type="protein sequence ID" value="AWB49944.1"/>
    <property type="molecule type" value="Genomic_DNA"/>
</dbReference>
<evidence type="ECO:0000256" key="5">
    <source>
        <dbReference type="HAMAP-Rule" id="MF_00149"/>
    </source>
</evidence>
<gene>
    <name evidence="5" type="primary">mutL</name>
    <name evidence="8" type="ORF">HYN69_16825</name>
</gene>
<dbReference type="SUPFAM" id="SSF54211">
    <property type="entry name" value="Ribosomal protein S5 domain 2-like"/>
    <property type="match status" value="1"/>
</dbReference>
<dbReference type="GO" id="GO:0032300">
    <property type="term" value="C:mismatch repair complex"/>
    <property type="evidence" value="ECO:0007669"/>
    <property type="project" value="InterPro"/>
</dbReference>
<dbReference type="OrthoDB" id="9763467at2"/>
<keyword evidence="8" id="KW-0378">Hydrolase</keyword>
<sequence>MDSAAPQILERPVIRQLDEAAINRIAAGEVVERPASAVKELVENAIDAGASRIAVDYADGGKALIRVTDDGCGMSGEDLPLALSRHATSKIDGSDLLNIHSFGFRGEALPSLGSVGRLTITSRVAGGEAATITVAGGRMGPVRPAALSKGTVVELRDLFYATPARLKFLRSDRAEATAILEVVRRLALAEPTVGFTLRDMTGGGEGRVMFRADPGNGDFFEALRARVGGVLGAEFIDNALRVEVEREGLALSGYAALPTYSRGSSVQQFVFVNGRPVLDRMLLGALRVAYFDFLSRDRHPAAVLNVVCDPERVDVNVHPAKAEVRFREPDAVRSLLISGLRTVLTGAGHRASSTVADATLAAFSVPQGEARVYQMDRPSGAALSRSSAFQAPVMQGFAEAPSARVEAAVEAAPDLMARPLGAARAQLHENYIIAQTERGMVIVDQHAAHERLVYERLKRQMAEAGVTAQALLIPEIVELSAGDAARLLEFAGELRRFGLMIEAFGGSAVAVREVPSILGIVSAAALVRDVLDELADLGDSQLVQAKIEAVLSRMACHGSVRSGRQMRAEEMNALLREMEATPHSGQCNHGRPTYVELQLSDIERLFGRR</sequence>
<keyword evidence="4 5" id="KW-0234">DNA repair</keyword>
<feature type="domain" description="MutL C-terminal dimerisation" evidence="6">
    <location>
        <begin position="423"/>
        <end position="566"/>
    </location>
</feature>
<evidence type="ECO:0000256" key="3">
    <source>
        <dbReference type="ARBA" id="ARBA00022763"/>
    </source>
</evidence>
<dbReference type="InterPro" id="IPR037198">
    <property type="entry name" value="MutL_C_sf"/>
</dbReference>
<dbReference type="GO" id="GO:0016887">
    <property type="term" value="F:ATP hydrolysis activity"/>
    <property type="evidence" value="ECO:0007669"/>
    <property type="project" value="InterPro"/>
</dbReference>
<dbReference type="RefSeq" id="WP_108436760.1">
    <property type="nucleotide sequence ID" value="NZ_CP028918.1"/>
</dbReference>
<dbReference type="AlphaFoldDB" id="A0A2S0UQ56"/>
<dbReference type="GO" id="GO:0140664">
    <property type="term" value="F:ATP-dependent DNA damage sensor activity"/>
    <property type="evidence" value="ECO:0007669"/>
    <property type="project" value="InterPro"/>
</dbReference>
<keyword evidence="3 5" id="KW-0227">DNA damage</keyword>
<dbReference type="InterPro" id="IPR014721">
    <property type="entry name" value="Ribsml_uS5_D2-typ_fold_subgr"/>
</dbReference>
<dbReference type="SUPFAM" id="SSF55874">
    <property type="entry name" value="ATPase domain of HSP90 chaperone/DNA topoisomerase II/histidine kinase"/>
    <property type="match status" value="1"/>
</dbReference>
<dbReference type="GO" id="GO:0004519">
    <property type="term" value="F:endonuclease activity"/>
    <property type="evidence" value="ECO:0007669"/>
    <property type="project" value="UniProtKB-KW"/>
</dbReference>
<dbReference type="InterPro" id="IPR042120">
    <property type="entry name" value="MutL_C_dimsub"/>
</dbReference>
<protein>
    <recommendedName>
        <fullName evidence="2 5">DNA mismatch repair protein MutL</fullName>
    </recommendedName>
</protein>
<keyword evidence="9" id="KW-1185">Reference proteome</keyword>
<dbReference type="InterPro" id="IPR038973">
    <property type="entry name" value="MutL/Mlh/Pms-like"/>
</dbReference>
<dbReference type="Pfam" id="PF01119">
    <property type="entry name" value="DNA_mis_repair"/>
    <property type="match status" value="1"/>
</dbReference>
<dbReference type="GO" id="GO:0005524">
    <property type="term" value="F:ATP binding"/>
    <property type="evidence" value="ECO:0007669"/>
    <property type="project" value="InterPro"/>
</dbReference>
<organism evidence="8 9">
    <name type="scientific">Paragemmobacter aquarius</name>
    <dbReference type="NCBI Taxonomy" id="2169400"/>
    <lineage>
        <taxon>Bacteria</taxon>
        <taxon>Pseudomonadati</taxon>
        <taxon>Pseudomonadota</taxon>
        <taxon>Alphaproteobacteria</taxon>
        <taxon>Rhodobacterales</taxon>
        <taxon>Paracoccaceae</taxon>
        <taxon>Paragemmobacter</taxon>
    </lineage>
</organism>
<feature type="domain" description="DNA mismatch repair protein S5" evidence="7">
    <location>
        <begin position="227"/>
        <end position="345"/>
    </location>
</feature>
<dbReference type="Pfam" id="PF13589">
    <property type="entry name" value="HATPase_c_3"/>
    <property type="match status" value="1"/>
</dbReference>
<dbReference type="HAMAP" id="MF_00149">
    <property type="entry name" value="DNA_mis_repair"/>
    <property type="match status" value="1"/>
</dbReference>
<name>A0A2S0UQ56_9RHOB</name>
<dbReference type="Gene3D" id="3.30.1540.20">
    <property type="entry name" value="MutL, C-terminal domain, dimerisation subdomain"/>
    <property type="match status" value="1"/>
</dbReference>
<dbReference type="GO" id="GO:0006298">
    <property type="term" value="P:mismatch repair"/>
    <property type="evidence" value="ECO:0007669"/>
    <property type="project" value="UniProtKB-UniRule"/>
</dbReference>
<dbReference type="InterPro" id="IPR014790">
    <property type="entry name" value="MutL_C"/>
</dbReference>
<dbReference type="PROSITE" id="PS00058">
    <property type="entry name" value="DNA_MISMATCH_REPAIR_1"/>
    <property type="match status" value="1"/>
</dbReference>
<dbReference type="GO" id="GO:0030983">
    <property type="term" value="F:mismatched DNA binding"/>
    <property type="evidence" value="ECO:0007669"/>
    <property type="project" value="InterPro"/>
</dbReference>
<evidence type="ECO:0000256" key="2">
    <source>
        <dbReference type="ARBA" id="ARBA00021975"/>
    </source>
</evidence>
<proteinExistence type="inferred from homology"/>
<reference evidence="8 9" key="1">
    <citation type="submission" date="2018-04" db="EMBL/GenBank/DDBJ databases">
        <title>Genome sequencing of Gemmobacter.</title>
        <authorList>
            <person name="Yi H."/>
            <person name="Baek M.-G."/>
        </authorList>
    </citation>
    <scope>NUCLEOTIDE SEQUENCE [LARGE SCALE GENOMIC DNA]</scope>
    <source>
        <strain evidence="8 9">HYN0069</strain>
    </source>
</reference>
<evidence type="ECO:0000313" key="8">
    <source>
        <dbReference type="EMBL" id="AWB49944.1"/>
    </source>
</evidence>
<dbReference type="CDD" id="cd00782">
    <property type="entry name" value="MutL_Trans"/>
    <property type="match status" value="1"/>
</dbReference>
<dbReference type="InterPro" id="IPR002099">
    <property type="entry name" value="MutL/Mlh/PMS"/>
</dbReference>
<dbReference type="InterPro" id="IPR020568">
    <property type="entry name" value="Ribosomal_Su5_D2-typ_SF"/>
</dbReference>
<dbReference type="PANTHER" id="PTHR10073">
    <property type="entry name" value="DNA MISMATCH REPAIR PROTEIN MLH, PMS, MUTL"/>
    <property type="match status" value="1"/>
</dbReference>
<comment type="function">
    <text evidence="5">This protein is involved in the repair of mismatches in DNA. It is required for dam-dependent methyl-directed DNA mismatch repair. May act as a 'molecular matchmaker', a protein that promotes the formation of a stable complex between two or more DNA-binding proteins in an ATP-dependent manner without itself being part of a final effector complex.</text>
</comment>
<dbReference type="NCBIfam" id="NF000953">
    <property type="entry name" value="PRK00095.2-4"/>
    <property type="match status" value="1"/>
</dbReference>
<dbReference type="KEGG" id="geh:HYN69_16825"/>
<dbReference type="Gene3D" id="3.30.565.10">
    <property type="entry name" value="Histidine kinase-like ATPase, C-terminal domain"/>
    <property type="match status" value="1"/>
</dbReference>
<dbReference type="Gene3D" id="3.30.1370.100">
    <property type="entry name" value="MutL, C-terminal domain, regulatory subdomain"/>
    <property type="match status" value="1"/>
</dbReference>
<accession>A0A2S0UQ56</accession>
<dbReference type="NCBIfam" id="TIGR00585">
    <property type="entry name" value="mutl"/>
    <property type="match status" value="1"/>
</dbReference>
<dbReference type="CDD" id="cd16926">
    <property type="entry name" value="HATPase_MutL-MLH-PMS-like"/>
    <property type="match status" value="1"/>
</dbReference>
<dbReference type="Proteomes" id="UP000244496">
    <property type="component" value="Chromosome"/>
</dbReference>
<keyword evidence="8" id="KW-0540">Nuclease</keyword>
<evidence type="ECO:0000259" key="6">
    <source>
        <dbReference type="SMART" id="SM00853"/>
    </source>
</evidence>